<dbReference type="AlphaFoldDB" id="A0A543A364"/>
<keyword evidence="1" id="KW-0472">Membrane</keyword>
<keyword evidence="1" id="KW-0812">Transmembrane</keyword>
<dbReference type="RefSeq" id="WP_141779177.1">
    <property type="nucleotide sequence ID" value="NZ_VFOV01000001.1"/>
</dbReference>
<dbReference type="Proteomes" id="UP000320209">
    <property type="component" value="Unassembled WGS sequence"/>
</dbReference>
<feature type="transmembrane region" description="Helical" evidence="1">
    <location>
        <begin position="18"/>
        <end position="39"/>
    </location>
</feature>
<evidence type="ECO:0000313" key="2">
    <source>
        <dbReference type="EMBL" id="TQL67033.1"/>
    </source>
</evidence>
<name>A0A543A364_9ACTN</name>
<dbReference type="OrthoDB" id="3775567at2"/>
<evidence type="ECO:0000256" key="1">
    <source>
        <dbReference type="SAM" id="Phobius"/>
    </source>
</evidence>
<dbReference type="EMBL" id="VFOV01000001">
    <property type="protein sequence ID" value="TQL67033.1"/>
    <property type="molecule type" value="Genomic_DNA"/>
</dbReference>
<accession>A0A543A364</accession>
<reference evidence="2 3" key="1">
    <citation type="submission" date="2019-06" db="EMBL/GenBank/DDBJ databases">
        <title>Sequencing the genomes of 1000 actinobacteria strains.</title>
        <authorList>
            <person name="Klenk H.-P."/>
        </authorList>
    </citation>
    <scope>NUCLEOTIDE SEQUENCE [LARGE SCALE GENOMIC DNA]</scope>
    <source>
        <strain evidence="2 3">DSM 25218</strain>
    </source>
</reference>
<gene>
    <name evidence="2" type="ORF">FB381_0905</name>
</gene>
<organism evidence="2 3">
    <name type="scientific">Nocardioides albertanoniae</name>
    <dbReference type="NCBI Taxonomy" id="1175486"/>
    <lineage>
        <taxon>Bacteria</taxon>
        <taxon>Bacillati</taxon>
        <taxon>Actinomycetota</taxon>
        <taxon>Actinomycetes</taxon>
        <taxon>Propionibacteriales</taxon>
        <taxon>Nocardioidaceae</taxon>
        <taxon>Nocardioides</taxon>
    </lineage>
</organism>
<sequence>MGEETTGPTLSVPQGVKIGGAVVAILLAVWAAVLGGRILMDRSGPPEFPAGGVRDWATFADHLVLGTPDGEDRLDITTVLWSRQGAHPINRRITVAAEMTEGEAYAVPVAWLEDDDGGDDGRWVALSQDAVVRLSEGRIAGAGDTWAEHHLGEHPRALASELYETGPYPAAVPHLYESLRQRLAAVE</sequence>
<comment type="caution">
    <text evidence="2">The sequence shown here is derived from an EMBL/GenBank/DDBJ whole genome shotgun (WGS) entry which is preliminary data.</text>
</comment>
<keyword evidence="3" id="KW-1185">Reference proteome</keyword>
<keyword evidence="1" id="KW-1133">Transmembrane helix</keyword>
<proteinExistence type="predicted"/>
<evidence type="ECO:0000313" key="3">
    <source>
        <dbReference type="Proteomes" id="UP000320209"/>
    </source>
</evidence>
<protein>
    <submittedName>
        <fullName evidence="2">Uncharacterized protein</fullName>
    </submittedName>
</protein>